<evidence type="ECO:0000313" key="6">
    <source>
        <dbReference type="EMBL" id="CAE06602.1"/>
    </source>
</evidence>
<dbReference type="Proteomes" id="UP000001422">
    <property type="component" value="Chromosome"/>
</dbReference>
<dbReference type="InterPro" id="IPR029044">
    <property type="entry name" value="Nucleotide-diphossugar_trans"/>
</dbReference>
<dbReference type="InterPro" id="IPR001173">
    <property type="entry name" value="Glyco_trans_2-like"/>
</dbReference>
<comment type="similarity">
    <text evidence="2">Belongs to the glycosyltransferase 2 family.</text>
</comment>
<keyword evidence="4" id="KW-0808">Transferase</keyword>
<dbReference type="CDD" id="cd00761">
    <property type="entry name" value="Glyco_tranf_GTA_type"/>
    <property type="match status" value="1"/>
</dbReference>
<keyword evidence="7" id="KW-1185">Reference proteome</keyword>
<evidence type="ECO:0000256" key="2">
    <source>
        <dbReference type="ARBA" id="ARBA00006739"/>
    </source>
</evidence>
<dbReference type="KEGG" id="syw:SYNW0087"/>
<dbReference type="SUPFAM" id="SSF53448">
    <property type="entry name" value="Nucleotide-diphospho-sugar transferases"/>
    <property type="match status" value="1"/>
</dbReference>
<keyword evidence="3" id="KW-0328">Glycosyltransferase</keyword>
<evidence type="ECO:0000256" key="4">
    <source>
        <dbReference type="ARBA" id="ARBA00022679"/>
    </source>
</evidence>
<dbReference type="STRING" id="84588.SYNW0087"/>
<dbReference type="HOGENOM" id="CLU_828644_0_0_3"/>
<feature type="domain" description="Glycosyltransferase 2-like" evidence="5">
    <location>
        <begin position="21"/>
        <end position="146"/>
    </location>
</feature>
<dbReference type="PANTHER" id="PTHR43179:SF12">
    <property type="entry name" value="GALACTOFURANOSYLTRANSFERASE GLFT2"/>
    <property type="match status" value="1"/>
</dbReference>
<dbReference type="Pfam" id="PF00535">
    <property type="entry name" value="Glycos_transf_2"/>
    <property type="match status" value="1"/>
</dbReference>
<organism evidence="6 7">
    <name type="scientific">Parasynechococcus marenigrum (strain WH8102)</name>
    <dbReference type="NCBI Taxonomy" id="84588"/>
    <lineage>
        <taxon>Bacteria</taxon>
        <taxon>Bacillati</taxon>
        <taxon>Cyanobacteriota</taxon>
        <taxon>Cyanophyceae</taxon>
        <taxon>Synechococcales</taxon>
        <taxon>Prochlorococcaceae</taxon>
        <taxon>Parasynechococcus</taxon>
        <taxon>Parasynechococcus marenigrum</taxon>
    </lineage>
</organism>
<dbReference type="CAZy" id="GT2">
    <property type="family name" value="Glycosyltransferase Family 2"/>
</dbReference>
<name>Q7UA14_PARMW</name>
<evidence type="ECO:0000313" key="7">
    <source>
        <dbReference type="Proteomes" id="UP000001422"/>
    </source>
</evidence>
<evidence type="ECO:0000259" key="5">
    <source>
        <dbReference type="Pfam" id="PF00535"/>
    </source>
</evidence>
<accession>Q7UA14</accession>
<comment type="pathway">
    <text evidence="1">Cell wall biogenesis; cell wall polysaccharide biosynthesis.</text>
</comment>
<protein>
    <recommendedName>
        <fullName evidence="5">Glycosyltransferase 2-like domain-containing protein</fullName>
    </recommendedName>
</protein>
<dbReference type="eggNOG" id="COG1216">
    <property type="taxonomic scope" value="Bacteria"/>
</dbReference>
<dbReference type="EMBL" id="BX569689">
    <property type="protein sequence ID" value="CAE06602.1"/>
    <property type="molecule type" value="Genomic_DNA"/>
</dbReference>
<gene>
    <name evidence="6" type="ordered locus">SYNW0087</name>
</gene>
<dbReference type="PANTHER" id="PTHR43179">
    <property type="entry name" value="RHAMNOSYLTRANSFERASE WBBL"/>
    <property type="match status" value="1"/>
</dbReference>
<dbReference type="Gene3D" id="3.90.550.10">
    <property type="entry name" value="Spore Coat Polysaccharide Biosynthesis Protein SpsA, Chain A"/>
    <property type="match status" value="1"/>
</dbReference>
<dbReference type="RefSeq" id="WP_011126965.1">
    <property type="nucleotide sequence ID" value="NC_005070.1"/>
</dbReference>
<dbReference type="GO" id="GO:0016757">
    <property type="term" value="F:glycosyltransferase activity"/>
    <property type="evidence" value="ECO:0007669"/>
    <property type="project" value="UniProtKB-KW"/>
</dbReference>
<proteinExistence type="inferred from homology"/>
<evidence type="ECO:0000256" key="1">
    <source>
        <dbReference type="ARBA" id="ARBA00004776"/>
    </source>
</evidence>
<sequence length="316" mass="35507">MSPWSSPLLRRPWFGHRPLLSVVVVSYNMTRELKRTLYSLSPKFQRDVKAQDYEVIVVDNGSTLPPDPSDWIQRPGWSVRVVCWPAWDVSPCRAVNAGVAQARARHVCVMVDGARMVSPGLISGMLNILRADPDALAITLGFHLGMQPQNVSITQGYNQREEDRLLRKIRWRNNGYQLFSVSCLALSSAGGWFAPITESNCFALKRKRFQELGGFDERFQSPGGGLVNLDFFRTAIASPLLRPWMLLGEGSFHQIHGGVATNVPMEKHPGLQFALEYEQIRGESYAPPRYEPSYYGSLPEVTRRWIDPSTAVTNAS</sequence>
<dbReference type="AlphaFoldDB" id="Q7UA14"/>
<evidence type="ECO:0000256" key="3">
    <source>
        <dbReference type="ARBA" id="ARBA00022676"/>
    </source>
</evidence>
<reference evidence="6 7" key="1">
    <citation type="journal article" date="2003" name="Nature">
        <title>The genome of a motile marine Synechococcus.</title>
        <authorList>
            <person name="Palenik B."/>
            <person name="Brahamsha B."/>
            <person name="Larimer F."/>
            <person name="Land M."/>
            <person name="Hauser L."/>
            <person name="Chain P."/>
            <person name="Lamerdin J."/>
            <person name="Regala W."/>
            <person name="Allen E.A."/>
            <person name="McCarren J."/>
            <person name="Paulsen I."/>
            <person name="Dufresne A."/>
            <person name="Partensky F."/>
            <person name="Webb E."/>
            <person name="Waterbury J."/>
        </authorList>
    </citation>
    <scope>NUCLEOTIDE SEQUENCE [LARGE SCALE GENOMIC DNA]</scope>
    <source>
        <strain evidence="6 7">WH8102</strain>
    </source>
</reference>